<sequence length="373" mass="38712">MVPVSVRSAIAGNGRLAVGLAAIAVLAVAGGAFVANRGPAVSSATAPQPLVETPTATGPTRKINLADLPAGRTPQVTYVSGRVIKGGLGSDITVPGRQDIIRAARFEGDALVILDVGTGATELVRVSGSEGIVRGSKVPGVASLVVSVGEDTVAYGTARTNADHTRRQGNTLYWRNESGEQQQLERPDDWFSDVLAVAGPVVYFAAGTDRDNPDATLNAWQTESGQVEELGSFTSPAGVDFQGTSGVDQISGAAQTFCSAVRHLADGKQIWRTCEYSLNGFTPDGETIFATPDFRAEGSDPSTTALDSGTGAVRRQWTGPRFVGTTAEDDNHLLMVVKSGENTPNAIIRCSIDSGACEVATPMTAEPLLLPGS</sequence>
<organism evidence="1 2">
    <name type="scientific">Kribbella yunnanensis</name>
    <dbReference type="NCBI Taxonomy" id="190194"/>
    <lineage>
        <taxon>Bacteria</taxon>
        <taxon>Bacillati</taxon>
        <taxon>Actinomycetota</taxon>
        <taxon>Actinomycetes</taxon>
        <taxon>Propionibacteriales</taxon>
        <taxon>Kribbellaceae</taxon>
        <taxon>Kribbella</taxon>
    </lineage>
</organism>
<comment type="caution">
    <text evidence="1">The sequence shown here is derived from an EMBL/GenBank/DDBJ whole genome shotgun (WGS) entry which is preliminary data.</text>
</comment>
<gene>
    <name evidence="1" type="ORF">GCM10009745_83250</name>
</gene>
<evidence type="ECO:0000313" key="1">
    <source>
        <dbReference type="EMBL" id="GAA1721631.1"/>
    </source>
</evidence>
<name>A0ABP4VFK8_9ACTN</name>
<evidence type="ECO:0000313" key="2">
    <source>
        <dbReference type="Proteomes" id="UP001500280"/>
    </source>
</evidence>
<accession>A0ABP4VFK8</accession>
<dbReference type="SUPFAM" id="SSF82171">
    <property type="entry name" value="DPP6 N-terminal domain-like"/>
    <property type="match status" value="1"/>
</dbReference>
<reference evidence="2" key="1">
    <citation type="journal article" date="2019" name="Int. J. Syst. Evol. Microbiol.">
        <title>The Global Catalogue of Microorganisms (GCM) 10K type strain sequencing project: providing services to taxonomists for standard genome sequencing and annotation.</title>
        <authorList>
            <consortium name="The Broad Institute Genomics Platform"/>
            <consortium name="The Broad Institute Genome Sequencing Center for Infectious Disease"/>
            <person name="Wu L."/>
            <person name="Ma J."/>
        </authorList>
    </citation>
    <scope>NUCLEOTIDE SEQUENCE [LARGE SCALE GENOMIC DNA]</scope>
    <source>
        <strain evidence="2">JCM 14307</strain>
    </source>
</reference>
<proteinExistence type="predicted"/>
<protein>
    <submittedName>
        <fullName evidence="1">Uncharacterized protein</fullName>
    </submittedName>
</protein>
<keyword evidence="2" id="KW-1185">Reference proteome</keyword>
<dbReference type="EMBL" id="BAAANF010000040">
    <property type="protein sequence ID" value="GAA1721631.1"/>
    <property type="molecule type" value="Genomic_DNA"/>
</dbReference>
<dbReference type="Proteomes" id="UP001500280">
    <property type="component" value="Unassembled WGS sequence"/>
</dbReference>